<evidence type="ECO:0000313" key="2">
    <source>
        <dbReference type="EMBL" id="AAU47444.1"/>
    </source>
</evidence>
<sequence length="307" mass="32176">MCVPAGARAREGGSRAVDPPACARARRAGAAWGTVSGGGPSVTSDAAIAIEACANATTSKLRAYAASATRAIAAIVAIAGRVARPEARPCIRHDPHLHSRERLARLPLEQCASWPLAAQRRARHGDPLAGARACVGERRVRAHGRLRVCGERIDARPERRAGEHHGMASRASATSTARRCAALGSGSAPAPAAAARSAAASRSGRTACVSEPVGTPGAAPACSKSGTLPAAVRRRAITADLGRRTVKGIQSARGRRRRKRTQGANAGSYRRSLHGRQRWTSEVPQHDKSREIIGLSINHIENDSRLC</sequence>
<feature type="compositionally biased region" description="Basic and acidic residues" evidence="1">
    <location>
        <begin position="157"/>
        <end position="166"/>
    </location>
</feature>
<dbReference type="KEGG" id="bma:BMA1192"/>
<feature type="region of interest" description="Disordered" evidence="1">
    <location>
        <begin position="157"/>
        <end position="190"/>
    </location>
</feature>
<evidence type="ECO:0000313" key="3">
    <source>
        <dbReference type="Proteomes" id="UP000006693"/>
    </source>
</evidence>
<dbReference type="AlphaFoldDB" id="A0A0H2WEY1"/>
<protein>
    <submittedName>
        <fullName evidence="2">Uncharacterized protein</fullName>
    </submittedName>
</protein>
<evidence type="ECO:0000256" key="1">
    <source>
        <dbReference type="SAM" id="MobiDB-lite"/>
    </source>
</evidence>
<organism evidence="2 3">
    <name type="scientific">Burkholderia mallei (strain ATCC 23344)</name>
    <dbReference type="NCBI Taxonomy" id="243160"/>
    <lineage>
        <taxon>Bacteria</taxon>
        <taxon>Pseudomonadati</taxon>
        <taxon>Pseudomonadota</taxon>
        <taxon>Betaproteobacteria</taxon>
        <taxon>Burkholderiales</taxon>
        <taxon>Burkholderiaceae</taxon>
        <taxon>Burkholderia</taxon>
        <taxon>pseudomallei group</taxon>
    </lineage>
</organism>
<dbReference type="HOGENOM" id="CLU_1018106_0_0_4"/>
<accession>A0A0H2WEY1</accession>
<feature type="region of interest" description="Disordered" evidence="1">
    <location>
        <begin position="246"/>
        <end position="286"/>
    </location>
</feature>
<reference evidence="2 3" key="1">
    <citation type="journal article" date="2004" name="Proc. Natl. Acad. Sci. U.S.A.">
        <title>Structural flexibility in the Burkholderia mallei genome.</title>
        <authorList>
            <person name="Nierman W.C."/>
            <person name="DeShazer D."/>
            <person name="Kim H.S."/>
            <person name="Tettelin H."/>
            <person name="Nelson K.E."/>
            <person name="Feldblyum T."/>
            <person name="Ulrich R.L."/>
            <person name="Ronning C.M."/>
            <person name="Brinkac L.M."/>
            <person name="Daugherty S.C."/>
            <person name="Davidsen T.D."/>
            <person name="Deboy R.T."/>
            <person name="Dimitrov G."/>
            <person name="Dodson R.J."/>
            <person name="Durkin A.S."/>
            <person name="Gwinn M.L."/>
            <person name="Haft D.H."/>
            <person name="Khouri H."/>
            <person name="Kolonay J.F."/>
            <person name="Madupu R."/>
            <person name="Mohammoud Y."/>
            <person name="Nelson W.C."/>
            <person name="Radune D."/>
            <person name="Romero C.M."/>
            <person name="Sarria S."/>
            <person name="Selengut J."/>
            <person name="Shamblin C."/>
            <person name="Sullivan S.A."/>
            <person name="White O."/>
            <person name="Yu Y."/>
            <person name="Zafar N."/>
            <person name="Zhou L."/>
            <person name="Fraser C.M."/>
        </authorList>
    </citation>
    <scope>NUCLEOTIDE SEQUENCE [LARGE SCALE GENOMIC DNA]</scope>
    <source>
        <strain evidence="2 3">ATCC 23344</strain>
    </source>
</reference>
<keyword evidence="3" id="KW-1185">Reference proteome</keyword>
<dbReference type="Proteomes" id="UP000006693">
    <property type="component" value="Chromosome 1"/>
</dbReference>
<feature type="compositionally biased region" description="Low complexity" evidence="1">
    <location>
        <begin position="168"/>
        <end position="190"/>
    </location>
</feature>
<proteinExistence type="predicted"/>
<dbReference type="EMBL" id="CP000010">
    <property type="protein sequence ID" value="AAU47444.1"/>
    <property type="molecule type" value="Genomic_DNA"/>
</dbReference>
<name>A0A0H2WEY1_BURMA</name>
<gene>
    <name evidence="2" type="ordered locus">BMA1192</name>
</gene>